<evidence type="ECO:0000313" key="2">
    <source>
        <dbReference type="Proteomes" id="UP001175226"/>
    </source>
</evidence>
<dbReference type="AlphaFoldDB" id="A0AA39MJH4"/>
<protein>
    <submittedName>
        <fullName evidence="1">Uncharacterized protein</fullName>
    </submittedName>
</protein>
<name>A0AA39MJH4_9AGAR</name>
<comment type="caution">
    <text evidence="1">The sequence shown here is derived from an EMBL/GenBank/DDBJ whole genome shotgun (WGS) entry which is preliminary data.</text>
</comment>
<gene>
    <name evidence="1" type="ORF">EV421DRAFT_1831668</name>
</gene>
<dbReference type="EMBL" id="JAUEPT010000054">
    <property type="protein sequence ID" value="KAK0436622.1"/>
    <property type="molecule type" value="Genomic_DNA"/>
</dbReference>
<proteinExistence type="predicted"/>
<keyword evidence="2" id="KW-1185">Reference proteome</keyword>
<feature type="non-terminal residue" evidence="1">
    <location>
        <position position="1"/>
    </location>
</feature>
<sequence>FGIALFSGTKRLLLSSCVQTAVTMSLIFRYSRFYAQYHSVRRPKGFQAHVRPACKGMCFRSSSRPTYGFAKEEGSFITRRCSSTEACRRPRNFLSPPSQFRP</sequence>
<organism evidence="1 2">
    <name type="scientific">Armillaria borealis</name>
    <dbReference type="NCBI Taxonomy" id="47425"/>
    <lineage>
        <taxon>Eukaryota</taxon>
        <taxon>Fungi</taxon>
        <taxon>Dikarya</taxon>
        <taxon>Basidiomycota</taxon>
        <taxon>Agaricomycotina</taxon>
        <taxon>Agaricomycetes</taxon>
        <taxon>Agaricomycetidae</taxon>
        <taxon>Agaricales</taxon>
        <taxon>Marasmiineae</taxon>
        <taxon>Physalacriaceae</taxon>
        <taxon>Armillaria</taxon>
    </lineage>
</organism>
<dbReference type="Proteomes" id="UP001175226">
    <property type="component" value="Unassembled WGS sequence"/>
</dbReference>
<evidence type="ECO:0000313" key="1">
    <source>
        <dbReference type="EMBL" id="KAK0436622.1"/>
    </source>
</evidence>
<accession>A0AA39MJH4</accession>
<reference evidence="1" key="1">
    <citation type="submission" date="2023-06" db="EMBL/GenBank/DDBJ databases">
        <authorList>
            <consortium name="Lawrence Berkeley National Laboratory"/>
            <person name="Ahrendt S."/>
            <person name="Sahu N."/>
            <person name="Indic B."/>
            <person name="Wong-Bajracharya J."/>
            <person name="Merenyi Z."/>
            <person name="Ke H.-M."/>
            <person name="Monk M."/>
            <person name="Kocsube S."/>
            <person name="Drula E."/>
            <person name="Lipzen A."/>
            <person name="Balint B."/>
            <person name="Henrissat B."/>
            <person name="Andreopoulos B."/>
            <person name="Martin F.M."/>
            <person name="Harder C.B."/>
            <person name="Rigling D."/>
            <person name="Ford K.L."/>
            <person name="Foster G.D."/>
            <person name="Pangilinan J."/>
            <person name="Papanicolaou A."/>
            <person name="Barry K."/>
            <person name="LaButti K."/>
            <person name="Viragh M."/>
            <person name="Koriabine M."/>
            <person name="Yan M."/>
            <person name="Riley R."/>
            <person name="Champramary S."/>
            <person name="Plett K.L."/>
            <person name="Tsai I.J."/>
            <person name="Slot J."/>
            <person name="Sipos G."/>
            <person name="Plett J."/>
            <person name="Nagy L.G."/>
            <person name="Grigoriev I.V."/>
        </authorList>
    </citation>
    <scope>NUCLEOTIDE SEQUENCE</scope>
    <source>
        <strain evidence="1">FPL87.14</strain>
    </source>
</reference>